<dbReference type="SUPFAM" id="SSF50044">
    <property type="entry name" value="SH3-domain"/>
    <property type="match status" value="1"/>
</dbReference>
<feature type="compositionally biased region" description="Basic and acidic residues" evidence="4">
    <location>
        <begin position="101"/>
        <end position="110"/>
    </location>
</feature>
<sequence length="183" mass="19542">MAYGPAVSGLGLVLVEFAYQYEGRDGTPVSIKPNERYVLLAKTNDHWWHVRNDQSSKSFYIPAKYVKELPANLPSPLDFADPPSPEPVVLSNSAVAPVPDSDGRGEERVPESGGPALHTPVPPSRGQESEQTWLGVGGVLDDGSSSPADPAFVDACNSPNSALLLGAELTPDKFFLACTLLLR</sequence>
<proteinExistence type="predicted"/>
<dbReference type="PROSITE" id="PS50002">
    <property type="entry name" value="SH3"/>
    <property type="match status" value="1"/>
</dbReference>
<feature type="domain" description="SH3" evidence="5">
    <location>
        <begin position="8"/>
        <end position="71"/>
    </location>
</feature>
<dbReference type="InterPro" id="IPR050729">
    <property type="entry name" value="Rho-GAP"/>
</dbReference>
<dbReference type="Proteomes" id="UP000694383">
    <property type="component" value="Unplaced"/>
</dbReference>
<evidence type="ECO:0000256" key="4">
    <source>
        <dbReference type="SAM" id="MobiDB-lite"/>
    </source>
</evidence>
<dbReference type="GO" id="GO:0005737">
    <property type="term" value="C:cytoplasm"/>
    <property type="evidence" value="ECO:0007669"/>
    <property type="project" value="TreeGrafter"/>
</dbReference>
<dbReference type="InterPro" id="IPR001452">
    <property type="entry name" value="SH3_domain"/>
</dbReference>
<dbReference type="AlphaFoldDB" id="A0A8C7WTU0"/>
<reference evidence="6" key="2">
    <citation type="submission" date="2025-09" db="UniProtKB">
        <authorList>
            <consortium name="Ensembl"/>
        </authorList>
    </citation>
    <scope>IDENTIFICATION</scope>
</reference>
<dbReference type="PANTHER" id="PTHR23176">
    <property type="entry name" value="RHO/RAC/CDC GTPASE-ACTIVATING PROTEIN"/>
    <property type="match status" value="1"/>
</dbReference>
<dbReference type="InterPro" id="IPR036028">
    <property type="entry name" value="SH3-like_dom_sf"/>
</dbReference>
<dbReference type="GeneTree" id="ENSGT00950000182860"/>
<protein>
    <recommendedName>
        <fullName evidence="5">SH3 domain-containing protein</fullName>
    </recommendedName>
</protein>
<keyword evidence="2" id="KW-0343">GTPase activation</keyword>
<name>A0A8C7WTU0_9TELE</name>
<feature type="region of interest" description="Disordered" evidence="4">
    <location>
        <begin position="76"/>
        <end position="130"/>
    </location>
</feature>
<evidence type="ECO:0000313" key="6">
    <source>
        <dbReference type="Ensembl" id="ENSOSIP00000003118.1"/>
    </source>
</evidence>
<keyword evidence="7" id="KW-1185">Reference proteome</keyword>
<dbReference type="PANTHER" id="PTHR23176:SF104">
    <property type="entry name" value="RHO GTPASE-ACTIVATING PROTEIN 27"/>
    <property type="match status" value="1"/>
</dbReference>
<keyword evidence="1 3" id="KW-0728">SH3 domain</keyword>
<evidence type="ECO:0000259" key="5">
    <source>
        <dbReference type="PROSITE" id="PS50002"/>
    </source>
</evidence>
<dbReference type="SMART" id="SM00326">
    <property type="entry name" value="SH3"/>
    <property type="match status" value="1"/>
</dbReference>
<evidence type="ECO:0000313" key="7">
    <source>
        <dbReference type="Proteomes" id="UP000694383"/>
    </source>
</evidence>
<accession>A0A8C7WTU0</accession>
<dbReference type="Ensembl" id="ENSOSIT00000003354.1">
    <property type="protein sequence ID" value="ENSOSIP00000003118.1"/>
    <property type="gene ID" value="ENSOSIG00000002022.1"/>
</dbReference>
<organism evidence="6 7">
    <name type="scientific">Oryzias sinensis</name>
    <name type="common">Chinese medaka</name>
    <dbReference type="NCBI Taxonomy" id="183150"/>
    <lineage>
        <taxon>Eukaryota</taxon>
        <taxon>Metazoa</taxon>
        <taxon>Chordata</taxon>
        <taxon>Craniata</taxon>
        <taxon>Vertebrata</taxon>
        <taxon>Euteleostomi</taxon>
        <taxon>Actinopterygii</taxon>
        <taxon>Neopterygii</taxon>
        <taxon>Teleostei</taxon>
        <taxon>Neoteleostei</taxon>
        <taxon>Acanthomorphata</taxon>
        <taxon>Ovalentaria</taxon>
        <taxon>Atherinomorphae</taxon>
        <taxon>Beloniformes</taxon>
        <taxon>Adrianichthyidae</taxon>
        <taxon>Oryziinae</taxon>
        <taxon>Oryzias</taxon>
    </lineage>
</organism>
<evidence type="ECO:0000256" key="2">
    <source>
        <dbReference type="ARBA" id="ARBA00022468"/>
    </source>
</evidence>
<dbReference type="Gene3D" id="2.30.30.40">
    <property type="entry name" value="SH3 Domains"/>
    <property type="match status" value="1"/>
</dbReference>
<evidence type="ECO:0000256" key="3">
    <source>
        <dbReference type="PROSITE-ProRule" id="PRU00192"/>
    </source>
</evidence>
<dbReference type="Pfam" id="PF00018">
    <property type="entry name" value="SH3_1"/>
    <property type="match status" value="1"/>
</dbReference>
<evidence type="ECO:0000256" key="1">
    <source>
        <dbReference type="ARBA" id="ARBA00022443"/>
    </source>
</evidence>
<reference evidence="6" key="1">
    <citation type="submission" date="2025-08" db="UniProtKB">
        <authorList>
            <consortium name="Ensembl"/>
        </authorList>
    </citation>
    <scope>IDENTIFICATION</scope>
</reference>
<dbReference type="GO" id="GO:0005096">
    <property type="term" value="F:GTPase activator activity"/>
    <property type="evidence" value="ECO:0007669"/>
    <property type="project" value="UniProtKB-KW"/>
</dbReference>